<dbReference type="OrthoDB" id="7845843at2"/>
<keyword evidence="7" id="KW-0479">Metal-binding</keyword>
<dbReference type="NCBIfam" id="NF001236">
    <property type="entry name" value="PRK00203.1"/>
    <property type="match status" value="1"/>
</dbReference>
<protein>
    <recommendedName>
        <fullName evidence="5">ribonuclease H</fullName>
        <ecNumber evidence="5">3.1.26.4</ecNumber>
    </recommendedName>
</protein>
<evidence type="ECO:0000313" key="12">
    <source>
        <dbReference type="EMBL" id="AFM04158.1"/>
    </source>
</evidence>
<dbReference type="PROSITE" id="PS50879">
    <property type="entry name" value="RNASE_H_1"/>
    <property type="match status" value="1"/>
</dbReference>
<evidence type="ECO:0000256" key="6">
    <source>
        <dbReference type="ARBA" id="ARBA00022722"/>
    </source>
</evidence>
<reference evidence="13" key="1">
    <citation type="submission" date="2012-06" db="EMBL/GenBank/DDBJ databases">
        <title>The complete genome of Flexibacter litoralis DSM 6794.</title>
        <authorList>
            <person name="Lucas S."/>
            <person name="Copeland A."/>
            <person name="Lapidus A."/>
            <person name="Glavina del Rio T."/>
            <person name="Dalin E."/>
            <person name="Tice H."/>
            <person name="Bruce D."/>
            <person name="Goodwin L."/>
            <person name="Pitluck S."/>
            <person name="Peters L."/>
            <person name="Ovchinnikova G."/>
            <person name="Lu M."/>
            <person name="Kyrpides N."/>
            <person name="Mavromatis K."/>
            <person name="Ivanova N."/>
            <person name="Brettin T."/>
            <person name="Detter J.C."/>
            <person name="Han C."/>
            <person name="Larimer F."/>
            <person name="Land M."/>
            <person name="Hauser L."/>
            <person name="Markowitz V."/>
            <person name="Cheng J.-F."/>
            <person name="Hugenholtz P."/>
            <person name="Woyke T."/>
            <person name="Wu D."/>
            <person name="Spring S."/>
            <person name="Lang E."/>
            <person name="Kopitz M."/>
            <person name="Brambilla E."/>
            <person name="Klenk H.-P."/>
            <person name="Eisen J.A."/>
        </authorList>
    </citation>
    <scope>NUCLEOTIDE SEQUENCE [LARGE SCALE GENOMIC DNA]</scope>
    <source>
        <strain evidence="13">ATCC 23117 / DSM 6794 / NBRC 15988 / NCIMB 1366 / Sio-4</strain>
    </source>
</reference>
<dbReference type="CDD" id="cd09278">
    <property type="entry name" value="RNase_HI_prokaryote_like"/>
    <property type="match status" value="1"/>
</dbReference>
<dbReference type="HOGENOM" id="CLU_030894_6_2_10"/>
<dbReference type="AlphaFoldDB" id="I4AJM3"/>
<keyword evidence="9" id="KW-0378">Hydrolase</keyword>
<dbReference type="InterPro" id="IPR002156">
    <property type="entry name" value="RNaseH_domain"/>
</dbReference>
<proteinExistence type="inferred from homology"/>
<dbReference type="InterPro" id="IPR050092">
    <property type="entry name" value="RNase_H"/>
</dbReference>
<evidence type="ECO:0000259" key="11">
    <source>
        <dbReference type="PROSITE" id="PS50879"/>
    </source>
</evidence>
<evidence type="ECO:0000256" key="8">
    <source>
        <dbReference type="ARBA" id="ARBA00022759"/>
    </source>
</evidence>
<dbReference type="PANTHER" id="PTHR10642">
    <property type="entry name" value="RIBONUCLEASE H1"/>
    <property type="match status" value="1"/>
</dbReference>
<dbReference type="KEGG" id="fli:Fleli_1759"/>
<dbReference type="GO" id="GO:0046872">
    <property type="term" value="F:metal ion binding"/>
    <property type="evidence" value="ECO:0007669"/>
    <property type="project" value="UniProtKB-KW"/>
</dbReference>
<organism evidence="12 13">
    <name type="scientific">Bernardetia litoralis (strain ATCC 23117 / DSM 6794 / NBRC 15988 / NCIMB 1366 / Fx l1 / Sio-4)</name>
    <name type="common">Flexibacter litoralis</name>
    <dbReference type="NCBI Taxonomy" id="880071"/>
    <lineage>
        <taxon>Bacteria</taxon>
        <taxon>Pseudomonadati</taxon>
        <taxon>Bacteroidota</taxon>
        <taxon>Cytophagia</taxon>
        <taxon>Cytophagales</taxon>
        <taxon>Bernardetiaceae</taxon>
        <taxon>Bernardetia</taxon>
    </lineage>
</organism>
<feature type="domain" description="RNase H type-1" evidence="11">
    <location>
        <begin position="1"/>
        <end position="142"/>
    </location>
</feature>
<dbReference type="InterPro" id="IPR036397">
    <property type="entry name" value="RNaseH_sf"/>
</dbReference>
<keyword evidence="6" id="KW-0540">Nuclease</keyword>
<dbReference type="PATRIC" id="fig|880071.3.peg.1733"/>
<dbReference type="InterPro" id="IPR012337">
    <property type="entry name" value="RNaseH-like_sf"/>
</dbReference>
<evidence type="ECO:0000256" key="4">
    <source>
        <dbReference type="ARBA" id="ARBA00011245"/>
    </source>
</evidence>
<dbReference type="GO" id="GO:0004523">
    <property type="term" value="F:RNA-DNA hybrid ribonuclease activity"/>
    <property type="evidence" value="ECO:0007669"/>
    <property type="project" value="UniProtKB-EC"/>
</dbReference>
<dbReference type="EC" id="3.1.26.4" evidence="5"/>
<evidence type="ECO:0000256" key="1">
    <source>
        <dbReference type="ARBA" id="ARBA00000077"/>
    </source>
</evidence>
<gene>
    <name evidence="12" type="ordered locus">Fleli_1759</name>
</gene>
<dbReference type="SUPFAM" id="SSF53098">
    <property type="entry name" value="Ribonuclease H-like"/>
    <property type="match status" value="1"/>
</dbReference>
<dbReference type="STRING" id="880071.Fleli_1759"/>
<evidence type="ECO:0000256" key="10">
    <source>
        <dbReference type="ARBA" id="ARBA00022842"/>
    </source>
</evidence>
<dbReference type="eggNOG" id="COG0328">
    <property type="taxonomic scope" value="Bacteria"/>
</dbReference>
<dbReference type="EMBL" id="CP003345">
    <property type="protein sequence ID" value="AFM04158.1"/>
    <property type="molecule type" value="Genomic_DNA"/>
</dbReference>
<name>I4AJM3_BERLS</name>
<comment type="cofactor">
    <cofactor evidence="2">
        <name>Mg(2+)</name>
        <dbReference type="ChEBI" id="CHEBI:18420"/>
    </cofactor>
</comment>
<comment type="catalytic activity">
    <reaction evidence="1">
        <text>Endonucleolytic cleavage to 5'-phosphomonoester.</text>
        <dbReference type="EC" id="3.1.26.4"/>
    </reaction>
</comment>
<keyword evidence="8" id="KW-0255">Endonuclease</keyword>
<evidence type="ECO:0000256" key="3">
    <source>
        <dbReference type="ARBA" id="ARBA00005300"/>
    </source>
</evidence>
<sequence>MIEMYTDGAAQGNPGRGGYGTVLMAKSLGLRKEFSAGFRCTTNNRMELLAVIIGLEALKKPNMKVKVYSDSKYVVDAVEKKWVLGWEKKNFINKGETRLNADLWKRFLEIYRKHQVTFQWVKGHAGIPENERCDELAVAAASSSNLPADEYYEKYQMK</sequence>
<evidence type="ECO:0000256" key="2">
    <source>
        <dbReference type="ARBA" id="ARBA00001946"/>
    </source>
</evidence>
<dbReference type="Proteomes" id="UP000006054">
    <property type="component" value="Chromosome"/>
</dbReference>
<keyword evidence="13" id="KW-1185">Reference proteome</keyword>
<dbReference type="GO" id="GO:0043137">
    <property type="term" value="P:DNA replication, removal of RNA primer"/>
    <property type="evidence" value="ECO:0007669"/>
    <property type="project" value="TreeGrafter"/>
</dbReference>
<dbReference type="GO" id="GO:0003676">
    <property type="term" value="F:nucleic acid binding"/>
    <property type="evidence" value="ECO:0007669"/>
    <property type="project" value="InterPro"/>
</dbReference>
<dbReference type="Gene3D" id="3.30.420.10">
    <property type="entry name" value="Ribonuclease H-like superfamily/Ribonuclease H"/>
    <property type="match status" value="1"/>
</dbReference>
<keyword evidence="10" id="KW-0460">Magnesium</keyword>
<evidence type="ECO:0000313" key="13">
    <source>
        <dbReference type="Proteomes" id="UP000006054"/>
    </source>
</evidence>
<dbReference type="InterPro" id="IPR022892">
    <property type="entry name" value="RNaseHI"/>
</dbReference>
<dbReference type="Pfam" id="PF00075">
    <property type="entry name" value="RNase_H"/>
    <property type="match status" value="1"/>
</dbReference>
<dbReference type="RefSeq" id="WP_014797611.1">
    <property type="nucleotide sequence ID" value="NC_018018.1"/>
</dbReference>
<accession>I4AJM3</accession>
<evidence type="ECO:0000256" key="5">
    <source>
        <dbReference type="ARBA" id="ARBA00012180"/>
    </source>
</evidence>
<comment type="subunit">
    <text evidence="4">Monomer.</text>
</comment>
<evidence type="ECO:0000256" key="9">
    <source>
        <dbReference type="ARBA" id="ARBA00022801"/>
    </source>
</evidence>
<comment type="similarity">
    <text evidence="3">Belongs to the RNase H family.</text>
</comment>
<evidence type="ECO:0000256" key="7">
    <source>
        <dbReference type="ARBA" id="ARBA00022723"/>
    </source>
</evidence>
<dbReference type="PANTHER" id="PTHR10642:SF26">
    <property type="entry name" value="RIBONUCLEASE H1"/>
    <property type="match status" value="1"/>
</dbReference>